<keyword evidence="6" id="KW-1185">Reference proteome</keyword>
<keyword evidence="1" id="KW-1015">Disulfide bond</keyword>
<accession>A0ABD2HTN3</accession>
<proteinExistence type="predicted"/>
<feature type="region of interest" description="Disordered" evidence="3">
    <location>
        <begin position="90"/>
        <end position="132"/>
    </location>
</feature>
<evidence type="ECO:0000313" key="5">
    <source>
        <dbReference type="EMBL" id="KAL3068747.1"/>
    </source>
</evidence>
<name>A0ABD2HTN3_9BILA</name>
<gene>
    <name evidence="5" type="ORF">niasHT_038941</name>
</gene>
<dbReference type="Gene3D" id="2.10.25.10">
    <property type="entry name" value="Laminin"/>
    <property type="match status" value="1"/>
</dbReference>
<evidence type="ECO:0000313" key="6">
    <source>
        <dbReference type="Proteomes" id="UP001620626"/>
    </source>
</evidence>
<dbReference type="AlphaFoldDB" id="A0ABD2HTN3"/>
<comment type="caution">
    <text evidence="2">Lacks conserved residue(s) required for the propagation of feature annotation.</text>
</comment>
<dbReference type="InterPro" id="IPR000742">
    <property type="entry name" value="EGF"/>
</dbReference>
<feature type="domain" description="EGF-like" evidence="4">
    <location>
        <begin position="57"/>
        <end position="96"/>
    </location>
</feature>
<evidence type="ECO:0000259" key="4">
    <source>
        <dbReference type="PROSITE" id="PS50026"/>
    </source>
</evidence>
<protein>
    <recommendedName>
        <fullName evidence="4">EGF-like domain-containing protein</fullName>
    </recommendedName>
</protein>
<evidence type="ECO:0000256" key="3">
    <source>
        <dbReference type="SAM" id="MobiDB-lite"/>
    </source>
</evidence>
<dbReference type="EMBL" id="JBICBT010001405">
    <property type="protein sequence ID" value="KAL3068747.1"/>
    <property type="molecule type" value="Genomic_DNA"/>
</dbReference>
<dbReference type="InterPro" id="IPR000152">
    <property type="entry name" value="EGF-type_Asp/Asn_hydroxyl_site"/>
</dbReference>
<feature type="compositionally biased region" description="Polar residues" evidence="3">
    <location>
        <begin position="106"/>
        <end position="117"/>
    </location>
</feature>
<evidence type="ECO:0000256" key="2">
    <source>
        <dbReference type="PROSITE-ProRule" id="PRU00076"/>
    </source>
</evidence>
<sequence length="196" mass="21325">MEATKSGKAFAVVPVNECADETLNDCDQKVIRPTKKTNKSNGSDLGTVALTMTLALMINECLNPLMNDCSPEAECVDELIGFSCHCKQGRSDISPRAKSDRDGSVQRIQHNSGQTRTLVPPPSIASSAATRPTAIRPRPNVYQSLRANRRPLFAGAVPDSCLCRPPTTVHSHSDADDRPTKASFISHDCFLDNIRF</sequence>
<reference evidence="5 6" key="1">
    <citation type="submission" date="2024-10" db="EMBL/GenBank/DDBJ databases">
        <authorList>
            <person name="Kim D."/>
        </authorList>
    </citation>
    <scope>NUCLEOTIDE SEQUENCE [LARGE SCALE GENOMIC DNA]</scope>
    <source>
        <strain evidence="5">BH-2024</strain>
    </source>
</reference>
<dbReference type="PROSITE" id="PS00010">
    <property type="entry name" value="ASX_HYDROXYL"/>
    <property type="match status" value="1"/>
</dbReference>
<evidence type="ECO:0000256" key="1">
    <source>
        <dbReference type="ARBA" id="ARBA00023157"/>
    </source>
</evidence>
<feature type="compositionally biased region" description="Basic and acidic residues" evidence="3">
    <location>
        <begin position="90"/>
        <end position="104"/>
    </location>
</feature>
<organism evidence="5 6">
    <name type="scientific">Heterodera trifolii</name>
    <dbReference type="NCBI Taxonomy" id="157864"/>
    <lineage>
        <taxon>Eukaryota</taxon>
        <taxon>Metazoa</taxon>
        <taxon>Ecdysozoa</taxon>
        <taxon>Nematoda</taxon>
        <taxon>Chromadorea</taxon>
        <taxon>Rhabditida</taxon>
        <taxon>Tylenchina</taxon>
        <taxon>Tylenchomorpha</taxon>
        <taxon>Tylenchoidea</taxon>
        <taxon>Heteroderidae</taxon>
        <taxon>Heteroderinae</taxon>
        <taxon>Heterodera</taxon>
    </lineage>
</organism>
<keyword evidence="2" id="KW-0245">EGF-like domain</keyword>
<dbReference type="PROSITE" id="PS50026">
    <property type="entry name" value="EGF_3"/>
    <property type="match status" value="1"/>
</dbReference>
<dbReference type="CDD" id="cd00054">
    <property type="entry name" value="EGF_CA"/>
    <property type="match status" value="1"/>
</dbReference>
<dbReference type="Proteomes" id="UP001620626">
    <property type="component" value="Unassembled WGS sequence"/>
</dbReference>
<comment type="caution">
    <text evidence="5">The sequence shown here is derived from an EMBL/GenBank/DDBJ whole genome shotgun (WGS) entry which is preliminary data.</text>
</comment>